<proteinExistence type="inferred from homology"/>
<dbReference type="Pfam" id="PF00454">
    <property type="entry name" value="PI3_PI4_kinase"/>
    <property type="match status" value="1"/>
</dbReference>
<dbReference type="GO" id="GO:0005942">
    <property type="term" value="C:phosphatidylinositol 3-kinase complex"/>
    <property type="evidence" value="ECO:0007669"/>
    <property type="project" value="TreeGrafter"/>
</dbReference>
<dbReference type="GO" id="GO:0016477">
    <property type="term" value="P:cell migration"/>
    <property type="evidence" value="ECO:0007669"/>
    <property type="project" value="TreeGrafter"/>
</dbReference>
<comment type="similarity">
    <text evidence="1">Belongs to the PI3/PI4-kinase family. Type III PI4K subfamily.</text>
</comment>
<keyword evidence="2" id="KW-0808">Transferase</keyword>
<dbReference type="OrthoDB" id="67688at2759"/>
<dbReference type="InterPro" id="IPR011009">
    <property type="entry name" value="Kinase-like_dom_sf"/>
</dbReference>
<dbReference type="InterPro" id="IPR018936">
    <property type="entry name" value="PI3/4_kinase_CS"/>
</dbReference>
<evidence type="ECO:0000256" key="2">
    <source>
        <dbReference type="ARBA" id="ARBA00022679"/>
    </source>
</evidence>
<dbReference type="AlphaFoldDB" id="A0A2G9RWU6"/>
<accession>A0A2G9RWU6</accession>
<dbReference type="PROSITE" id="PS50290">
    <property type="entry name" value="PI3_4_KINASE_3"/>
    <property type="match status" value="1"/>
</dbReference>
<reference evidence="6" key="1">
    <citation type="journal article" date="2017" name="Nat. Commun.">
        <title>The North American bullfrog draft genome provides insight into hormonal regulation of long noncoding RNA.</title>
        <authorList>
            <person name="Hammond S.A."/>
            <person name="Warren R.L."/>
            <person name="Vandervalk B.P."/>
            <person name="Kucuk E."/>
            <person name="Khan H."/>
            <person name="Gibb E.A."/>
            <person name="Pandoh P."/>
            <person name="Kirk H."/>
            <person name="Zhao Y."/>
            <person name="Jones M."/>
            <person name="Mungall A.J."/>
            <person name="Coope R."/>
            <person name="Pleasance S."/>
            <person name="Moore R.A."/>
            <person name="Holt R.A."/>
            <person name="Round J.M."/>
            <person name="Ohora S."/>
            <person name="Walle B.V."/>
            <person name="Veldhoen N."/>
            <person name="Helbing C.C."/>
            <person name="Birol I."/>
        </authorList>
    </citation>
    <scope>NUCLEOTIDE SEQUENCE [LARGE SCALE GENOMIC DNA]</scope>
</reference>
<dbReference type="PANTHER" id="PTHR10048:SF29">
    <property type="entry name" value="PHOSPHATIDYLINOSITOL 3-KINASE C2 DOMAIN-CONTAINING SUBUNIT GAMMA"/>
    <property type="match status" value="1"/>
</dbReference>
<dbReference type="GO" id="GO:0035005">
    <property type="term" value="F:1-phosphatidylinositol-4-phosphate 3-kinase activity"/>
    <property type="evidence" value="ECO:0007669"/>
    <property type="project" value="TreeGrafter"/>
</dbReference>
<dbReference type="InterPro" id="IPR036940">
    <property type="entry name" value="PI3/4_kinase_cat_sf"/>
</dbReference>
<dbReference type="GO" id="GO:0005737">
    <property type="term" value="C:cytoplasm"/>
    <property type="evidence" value="ECO:0007669"/>
    <property type="project" value="TreeGrafter"/>
</dbReference>
<evidence type="ECO:0000256" key="1">
    <source>
        <dbReference type="ARBA" id="ARBA00006209"/>
    </source>
</evidence>
<evidence type="ECO:0000256" key="3">
    <source>
        <dbReference type="ARBA" id="ARBA00022777"/>
    </source>
</evidence>
<dbReference type="Proteomes" id="UP000228934">
    <property type="component" value="Unassembled WGS sequence"/>
</dbReference>
<evidence type="ECO:0000259" key="4">
    <source>
        <dbReference type="PROSITE" id="PS50290"/>
    </source>
</evidence>
<dbReference type="InterPro" id="IPR015433">
    <property type="entry name" value="PI3/4_kinase"/>
</dbReference>
<evidence type="ECO:0000313" key="6">
    <source>
        <dbReference type="Proteomes" id="UP000228934"/>
    </source>
</evidence>
<dbReference type="GO" id="GO:0043491">
    <property type="term" value="P:phosphatidylinositol 3-kinase/protein kinase B signal transduction"/>
    <property type="evidence" value="ECO:0007669"/>
    <property type="project" value="TreeGrafter"/>
</dbReference>
<dbReference type="SMART" id="SM00146">
    <property type="entry name" value="PI3Kc"/>
    <property type="match status" value="1"/>
</dbReference>
<keyword evidence="3" id="KW-0418">Kinase</keyword>
<keyword evidence="6" id="KW-1185">Reference proteome</keyword>
<dbReference type="PROSITE" id="PS00916">
    <property type="entry name" value="PI3_4_KINASE_2"/>
    <property type="match status" value="1"/>
</dbReference>
<feature type="domain" description="PI3K/PI4K catalytic" evidence="4">
    <location>
        <begin position="46"/>
        <end position="230"/>
    </location>
</feature>
<dbReference type="GO" id="GO:0048015">
    <property type="term" value="P:phosphatidylinositol-mediated signaling"/>
    <property type="evidence" value="ECO:0007669"/>
    <property type="project" value="TreeGrafter"/>
</dbReference>
<dbReference type="SUPFAM" id="SSF56112">
    <property type="entry name" value="Protein kinase-like (PK-like)"/>
    <property type="match status" value="1"/>
</dbReference>
<gene>
    <name evidence="5" type="ORF">AB205_0033910</name>
</gene>
<evidence type="ECO:0000313" key="5">
    <source>
        <dbReference type="EMBL" id="PIO32368.1"/>
    </source>
</evidence>
<protein>
    <recommendedName>
        <fullName evidence="4">PI3K/PI4K catalytic domain-containing protein</fullName>
    </recommendedName>
</protein>
<dbReference type="Gene3D" id="1.10.1070.11">
    <property type="entry name" value="Phosphatidylinositol 3-/4-kinase, catalytic domain"/>
    <property type="match status" value="1"/>
</dbReference>
<dbReference type="EMBL" id="KV932984">
    <property type="protein sequence ID" value="PIO32368.1"/>
    <property type="molecule type" value="Genomic_DNA"/>
</dbReference>
<dbReference type="GO" id="GO:0016303">
    <property type="term" value="F:1-phosphatidylinositol-3-kinase activity"/>
    <property type="evidence" value="ECO:0007669"/>
    <property type="project" value="TreeGrafter"/>
</dbReference>
<dbReference type="GO" id="GO:0005886">
    <property type="term" value="C:plasma membrane"/>
    <property type="evidence" value="ECO:0007669"/>
    <property type="project" value="TreeGrafter"/>
</dbReference>
<dbReference type="PANTHER" id="PTHR10048">
    <property type="entry name" value="PHOSPHATIDYLINOSITOL KINASE"/>
    <property type="match status" value="1"/>
</dbReference>
<organism evidence="5 6">
    <name type="scientific">Aquarana catesbeiana</name>
    <name type="common">American bullfrog</name>
    <name type="synonym">Rana catesbeiana</name>
    <dbReference type="NCBI Taxonomy" id="8400"/>
    <lineage>
        <taxon>Eukaryota</taxon>
        <taxon>Metazoa</taxon>
        <taxon>Chordata</taxon>
        <taxon>Craniata</taxon>
        <taxon>Vertebrata</taxon>
        <taxon>Euteleostomi</taxon>
        <taxon>Amphibia</taxon>
        <taxon>Batrachia</taxon>
        <taxon>Anura</taxon>
        <taxon>Neobatrachia</taxon>
        <taxon>Ranoidea</taxon>
        <taxon>Ranidae</taxon>
        <taxon>Aquarana</taxon>
    </lineage>
</organism>
<sequence length="230" mass="25331">MSAAGPVAVSLLIGQIDSSRSYWLPLLSIKSCDTGAESSAKSSFLWRHPIKRRGMEQRGGSPQKRRIGAALCKTIAQSSGLNEKKIDSSSQNHCTNNPIQRSPLLFFCVLKGGWRSTFGPCLIQMVPDSTTLAKIQNNSGLFGPLKDTSMKKWFGINKTAADNFLYSCAGWCVATFILGICDRHNDNIMLTGTGHMFHIDFGKILGNAQMFGKVKRWVELLYNLLGKRSP</sequence>
<dbReference type="InterPro" id="IPR000403">
    <property type="entry name" value="PI3/4_kinase_cat_dom"/>
</dbReference>
<name>A0A2G9RWU6_AQUCT</name>